<dbReference type="EMBL" id="FOEE01000008">
    <property type="protein sequence ID" value="SEP01753.1"/>
    <property type="molecule type" value="Genomic_DNA"/>
</dbReference>
<gene>
    <name evidence="1" type="ORF">SAMN05660991_02847</name>
</gene>
<proteinExistence type="predicted"/>
<evidence type="ECO:0000313" key="2">
    <source>
        <dbReference type="Proteomes" id="UP000198960"/>
    </source>
</evidence>
<dbReference type="Proteomes" id="UP000198960">
    <property type="component" value="Unassembled WGS sequence"/>
</dbReference>
<keyword evidence="2" id="KW-1185">Reference proteome</keyword>
<reference evidence="2" key="1">
    <citation type="submission" date="2016-10" db="EMBL/GenBank/DDBJ databases">
        <authorList>
            <person name="Varghese N."/>
            <person name="Submissions S."/>
        </authorList>
    </citation>
    <scope>NUCLEOTIDE SEQUENCE [LARGE SCALE GENOMIC DNA]</scope>
    <source>
        <strain evidence="2">DSM 45413</strain>
    </source>
</reference>
<sequence length="438" mass="43164">MAAGERRLGPFLTPGVPTSAGGGGDLVLAALGVLAATPAPHGAERPAAEALAAWGRAALPGLDWSVTPVGEAGANVVVTVPGDGAPALLLATHLDTSLSGLPADDAPITGRSDDPGPLHIDGDEVSGPGLGVARGPAAAALAGIALAAERLAGVPHRPLQLLLAGSGTHRSALPSAVPAGPVRPSSGAGALAHLATQPRPDAVLVAKGGPAAVLRAEPGAGYLELTVTGRMGAALAPASADPIGGVLVHAGTVLEAVGRWRVAFRTARGGRPDGLGGELGLGALSGGRPDKPDLLPATLVLRLYAVTVPGDDLAALAGELAAAVRADLARTPLAGCAVEVVAEPLHPAGVTPADAPVVRAAEAAWRRHRPEPPVAVESWTGSTDGVVFRAAGLDTARCGPAASPDPADPRRDRLSLADLRSFAALYADVAVTLATPQA</sequence>
<evidence type="ECO:0000313" key="1">
    <source>
        <dbReference type="EMBL" id="SEP01753.1"/>
    </source>
</evidence>
<name>A0A1H8UFT4_9ACTN</name>
<accession>A0A1H8UFT4</accession>
<protein>
    <submittedName>
        <fullName evidence="1">Acetylornithine deacetylase/Succinyl-diaminopimelate desuccinylase</fullName>
    </submittedName>
</protein>
<dbReference type="Gene3D" id="3.40.630.10">
    <property type="entry name" value="Zn peptidases"/>
    <property type="match status" value="2"/>
</dbReference>
<organism evidence="1 2">
    <name type="scientific">Trujillonella endophytica</name>
    <dbReference type="NCBI Taxonomy" id="673521"/>
    <lineage>
        <taxon>Bacteria</taxon>
        <taxon>Bacillati</taxon>
        <taxon>Actinomycetota</taxon>
        <taxon>Actinomycetes</taxon>
        <taxon>Geodermatophilales</taxon>
        <taxon>Geodermatophilaceae</taxon>
        <taxon>Trujillonella</taxon>
    </lineage>
</organism>
<dbReference type="STRING" id="673521.SAMN05660991_02847"/>
<dbReference type="SUPFAM" id="SSF53187">
    <property type="entry name" value="Zn-dependent exopeptidases"/>
    <property type="match status" value="1"/>
</dbReference>
<dbReference type="AlphaFoldDB" id="A0A1H8UFT4"/>